<feature type="transmembrane region" description="Helical" evidence="1">
    <location>
        <begin position="31"/>
        <end position="51"/>
    </location>
</feature>
<dbReference type="Proteomes" id="UP000006238">
    <property type="component" value="Unassembled WGS sequence"/>
</dbReference>
<accession>D4S290</accession>
<comment type="caution">
    <text evidence="2">The sequence shown here is derived from an EMBL/GenBank/DDBJ whole genome shotgun (WGS) entry which is preliminary data.</text>
</comment>
<name>D4S290_9FIRM</name>
<dbReference type="RefSeq" id="WP_005604251.1">
    <property type="nucleotide sequence ID" value="NZ_GG663524.1"/>
</dbReference>
<dbReference type="STRING" id="45851.BHV86_04315"/>
<evidence type="ECO:0000313" key="2">
    <source>
        <dbReference type="EMBL" id="EFF67647.1"/>
    </source>
</evidence>
<dbReference type="AlphaFoldDB" id="D4S290"/>
<evidence type="ECO:0000256" key="1">
    <source>
        <dbReference type="SAM" id="Phobius"/>
    </source>
</evidence>
<dbReference type="GeneID" id="98917669"/>
<proteinExistence type="predicted"/>
<gene>
    <name evidence="2" type="ORF">BUTYVIB_02212</name>
</gene>
<organism evidence="2 3">
    <name type="scientific">Eshraghiella crossota DSM 2876</name>
    <dbReference type="NCBI Taxonomy" id="511680"/>
    <lineage>
        <taxon>Bacteria</taxon>
        <taxon>Bacillati</taxon>
        <taxon>Bacillota</taxon>
        <taxon>Clostridia</taxon>
        <taxon>Lachnospirales</taxon>
        <taxon>Lachnospiraceae</taxon>
        <taxon>Eshraghiella</taxon>
    </lineage>
</organism>
<dbReference type="EMBL" id="ABWN01000037">
    <property type="protein sequence ID" value="EFF67647.1"/>
    <property type="molecule type" value="Genomic_DNA"/>
</dbReference>
<sequence length="159" mass="18022">MNSYDFLKAMNDIDVDMIEAAGKTVRKPSNVIKWIVTAASLILITGTSFMIGNKVRKQQQPQVSYSLIEFSLDDKIYCAPVVQQCSEYNLVDDASTVISVQMKQPDESDLGDEMGSITVKAGKKNIICKVYYYNEYNMDDEICIVAFPDGHYQFFIRKD</sequence>
<evidence type="ECO:0000313" key="3">
    <source>
        <dbReference type="Proteomes" id="UP000006238"/>
    </source>
</evidence>
<dbReference type="HOGENOM" id="CLU_1657564_0_0_9"/>
<keyword evidence="3" id="KW-1185">Reference proteome</keyword>
<reference evidence="2 3" key="1">
    <citation type="submission" date="2010-02" db="EMBL/GenBank/DDBJ databases">
        <authorList>
            <person name="Weinstock G."/>
            <person name="Sodergren E."/>
            <person name="Clifton S."/>
            <person name="Fulton L."/>
            <person name="Fulton B."/>
            <person name="Courtney L."/>
            <person name="Fronick C."/>
            <person name="Harrison M."/>
            <person name="Strong C."/>
            <person name="Farmer C."/>
            <person name="Delahaunty K."/>
            <person name="Markovic C."/>
            <person name="Hall O."/>
            <person name="Minx P."/>
            <person name="Tomlinson C."/>
            <person name="Mitreva M."/>
            <person name="Nelson J."/>
            <person name="Hou S."/>
            <person name="Wollam A."/>
            <person name="Pepin K.H."/>
            <person name="Johnson M."/>
            <person name="Bhonagiri V."/>
            <person name="Zhang X."/>
            <person name="Suruliraj S."/>
            <person name="Warren W."/>
            <person name="Chinwalla A."/>
            <person name="Mardis E.R."/>
            <person name="Wilson R.K."/>
        </authorList>
    </citation>
    <scope>NUCLEOTIDE SEQUENCE [LARGE SCALE GENOMIC DNA]</scope>
    <source>
        <strain evidence="2 3">DSM 2876</strain>
    </source>
</reference>
<keyword evidence="1" id="KW-0812">Transmembrane</keyword>
<keyword evidence="1" id="KW-1133">Transmembrane helix</keyword>
<protein>
    <submittedName>
        <fullName evidence="2">Uncharacterized protein</fullName>
    </submittedName>
</protein>
<keyword evidence="1" id="KW-0472">Membrane</keyword>